<dbReference type="InterPro" id="IPR045860">
    <property type="entry name" value="Snake_toxin-like_sf"/>
</dbReference>
<evidence type="ECO:0000256" key="6">
    <source>
        <dbReference type="ARBA" id="ARBA00022737"/>
    </source>
</evidence>
<evidence type="ECO:0000313" key="13">
    <source>
        <dbReference type="RefSeq" id="XP_031549934.1"/>
    </source>
</evidence>
<keyword evidence="6" id="KW-0677">Repeat</keyword>
<comment type="subcellular location">
    <subcellularLocation>
        <location evidence="1">Membrane</location>
        <topology evidence="1">Single-pass membrane protein</topology>
    </subcellularLocation>
    <subcellularLocation>
        <location evidence="2">Secreted</location>
    </subcellularLocation>
</comment>
<accession>A0A6P8H0I0</accession>
<keyword evidence="8 10" id="KW-0472">Membrane</keyword>
<sequence>MHLIQALALLVVCFHSGVFAASEWEALGCFKDGHSRTMPHFLGKVHYNPSNPGYKLMFDQCRKKAEDHGYTYFGVQNMKECWGSKNAMETYDDLGCDDYCRVDDEGYGTGGKWLNFVYRVKKDWTECSRDVCLQYEIVLKKLYGAKCPEYNKEVYVDKEITKPCENKDKCVVDGGWSDFSHWSDCTKTCGGGTKERTRSCTNPAPSFDGKDCEGVAKETKACNSEPCRPRLSYLTSNGPSIQCYQCIGKDCTATSNCSSRFDACAFVHIHGEAYARFCSTKDKCDEAAFECEKTKECAVKCCQTDLCNKEGPMAHPSGGATIIGSKAFIAVPLVVGILSYFIMS</sequence>
<keyword evidence="3" id="KW-0964">Secreted</keyword>
<evidence type="ECO:0000256" key="5">
    <source>
        <dbReference type="ARBA" id="ARBA00022729"/>
    </source>
</evidence>
<evidence type="ECO:0000256" key="9">
    <source>
        <dbReference type="ARBA" id="ARBA00023157"/>
    </source>
</evidence>
<evidence type="ECO:0000256" key="8">
    <source>
        <dbReference type="ARBA" id="ARBA00023136"/>
    </source>
</evidence>
<dbReference type="GeneID" id="116287402"/>
<dbReference type="SUPFAM" id="SSF57302">
    <property type="entry name" value="Snake toxin-like"/>
    <property type="match status" value="1"/>
</dbReference>
<dbReference type="PROSITE" id="PS50092">
    <property type="entry name" value="TSP1"/>
    <property type="match status" value="1"/>
</dbReference>
<organism evidence="12 13">
    <name type="scientific">Actinia tenebrosa</name>
    <name type="common">Australian red waratah sea anemone</name>
    <dbReference type="NCBI Taxonomy" id="6105"/>
    <lineage>
        <taxon>Eukaryota</taxon>
        <taxon>Metazoa</taxon>
        <taxon>Cnidaria</taxon>
        <taxon>Anthozoa</taxon>
        <taxon>Hexacorallia</taxon>
        <taxon>Actiniaria</taxon>
        <taxon>Actiniidae</taxon>
        <taxon>Actinia</taxon>
    </lineage>
</organism>
<dbReference type="GO" id="GO:0098552">
    <property type="term" value="C:side of membrane"/>
    <property type="evidence" value="ECO:0007669"/>
    <property type="project" value="UniProtKB-KW"/>
</dbReference>
<proteinExistence type="predicted"/>
<evidence type="ECO:0000256" key="11">
    <source>
        <dbReference type="SAM" id="SignalP"/>
    </source>
</evidence>
<evidence type="ECO:0000256" key="7">
    <source>
        <dbReference type="ARBA" id="ARBA00022989"/>
    </source>
</evidence>
<keyword evidence="4 10" id="KW-0812">Transmembrane</keyword>
<dbReference type="FunFam" id="2.20.100.10:FF:000007">
    <property type="entry name" value="Thrombospondin 1"/>
    <property type="match status" value="1"/>
</dbReference>
<dbReference type="SMART" id="SM00209">
    <property type="entry name" value="TSP1"/>
    <property type="match status" value="1"/>
</dbReference>
<dbReference type="RefSeq" id="XP_031549934.1">
    <property type="nucleotide sequence ID" value="XM_031694074.1"/>
</dbReference>
<dbReference type="InterPro" id="IPR052065">
    <property type="entry name" value="Compl_asym_regulator"/>
</dbReference>
<keyword evidence="12" id="KW-1185">Reference proteome</keyword>
<reference evidence="13" key="1">
    <citation type="submission" date="2025-08" db="UniProtKB">
        <authorList>
            <consortium name="RefSeq"/>
        </authorList>
    </citation>
    <scope>IDENTIFICATION</scope>
    <source>
        <tissue evidence="13">Tentacle</tissue>
    </source>
</reference>
<evidence type="ECO:0000313" key="12">
    <source>
        <dbReference type="Proteomes" id="UP000515163"/>
    </source>
</evidence>
<evidence type="ECO:0000256" key="10">
    <source>
        <dbReference type="SAM" id="Phobius"/>
    </source>
</evidence>
<feature type="signal peptide" evidence="11">
    <location>
        <begin position="1"/>
        <end position="20"/>
    </location>
</feature>
<gene>
    <name evidence="13" type="primary">LOC116287402</name>
</gene>
<evidence type="ECO:0000256" key="1">
    <source>
        <dbReference type="ARBA" id="ARBA00004167"/>
    </source>
</evidence>
<keyword evidence="7 10" id="KW-1133">Transmembrane helix</keyword>
<dbReference type="InterPro" id="IPR000884">
    <property type="entry name" value="TSP1_rpt"/>
</dbReference>
<evidence type="ECO:0000256" key="4">
    <source>
        <dbReference type="ARBA" id="ARBA00022692"/>
    </source>
</evidence>
<evidence type="ECO:0000256" key="2">
    <source>
        <dbReference type="ARBA" id="ARBA00004613"/>
    </source>
</evidence>
<protein>
    <submittedName>
        <fullName evidence="13">A disintegrin and metalloproteinase with thrombospondin motifs adt-2-like</fullName>
    </submittedName>
</protein>
<feature type="transmembrane region" description="Helical" evidence="10">
    <location>
        <begin position="323"/>
        <end position="343"/>
    </location>
</feature>
<name>A0A6P8H0I0_ACTTE</name>
<dbReference type="Gene3D" id="2.20.100.10">
    <property type="entry name" value="Thrombospondin type-1 (TSP1) repeat"/>
    <property type="match status" value="1"/>
</dbReference>
<dbReference type="OrthoDB" id="5961888at2759"/>
<dbReference type="Proteomes" id="UP000515163">
    <property type="component" value="Unplaced"/>
</dbReference>
<dbReference type="PANTHER" id="PTHR22906:SF43">
    <property type="entry name" value="PROPERDIN"/>
    <property type="match status" value="1"/>
</dbReference>
<feature type="chain" id="PRO_5027650239" evidence="11">
    <location>
        <begin position="21"/>
        <end position="344"/>
    </location>
</feature>
<keyword evidence="5 11" id="KW-0732">Signal</keyword>
<evidence type="ECO:0000256" key="3">
    <source>
        <dbReference type="ARBA" id="ARBA00022525"/>
    </source>
</evidence>
<dbReference type="Pfam" id="PF00090">
    <property type="entry name" value="TSP_1"/>
    <property type="match status" value="1"/>
</dbReference>
<dbReference type="InterPro" id="IPR036383">
    <property type="entry name" value="TSP1_rpt_sf"/>
</dbReference>
<dbReference type="InParanoid" id="A0A6P8H0I0"/>
<dbReference type="PANTHER" id="PTHR22906">
    <property type="entry name" value="PROPERDIN"/>
    <property type="match status" value="1"/>
</dbReference>
<dbReference type="Gene3D" id="2.10.60.10">
    <property type="entry name" value="CD59"/>
    <property type="match status" value="1"/>
</dbReference>
<dbReference type="SUPFAM" id="SSF82895">
    <property type="entry name" value="TSP-1 type 1 repeat"/>
    <property type="match status" value="1"/>
</dbReference>
<dbReference type="PRINTS" id="PR01705">
    <property type="entry name" value="TSP1REPEAT"/>
</dbReference>
<keyword evidence="9" id="KW-1015">Disulfide bond</keyword>
<dbReference type="KEGG" id="aten:116287402"/>
<dbReference type="AlphaFoldDB" id="A0A6P8H0I0"/>